<dbReference type="PROSITE" id="PS50158">
    <property type="entry name" value="ZF_CCHC"/>
    <property type="match status" value="1"/>
</dbReference>
<dbReference type="AlphaFoldDB" id="A3CHP4"/>
<dbReference type="InterPro" id="IPR007527">
    <property type="entry name" value="Znf_SWIM"/>
</dbReference>
<feature type="compositionally biased region" description="Basic and acidic residues" evidence="8">
    <location>
        <begin position="8"/>
        <end position="20"/>
    </location>
</feature>
<dbReference type="GO" id="GO:0003676">
    <property type="term" value="F:nucleic acid binding"/>
    <property type="evidence" value="ECO:0007669"/>
    <property type="project" value="InterPro"/>
</dbReference>
<dbReference type="GO" id="GO:0006355">
    <property type="term" value="P:regulation of DNA-templated transcription"/>
    <property type="evidence" value="ECO:0007669"/>
    <property type="project" value="UniProtKB-UniRule"/>
</dbReference>
<evidence type="ECO:0000259" key="9">
    <source>
        <dbReference type="PROSITE" id="PS50158"/>
    </source>
</evidence>
<dbReference type="PROSITE" id="PS50966">
    <property type="entry name" value="ZF_SWIM"/>
    <property type="match status" value="1"/>
</dbReference>
<dbReference type="InterPro" id="IPR006564">
    <property type="entry name" value="Znf_PMZ"/>
</dbReference>
<organism evidence="11">
    <name type="scientific">Oryza sativa subsp. japonica</name>
    <name type="common">Rice</name>
    <dbReference type="NCBI Taxonomy" id="39947"/>
    <lineage>
        <taxon>Eukaryota</taxon>
        <taxon>Viridiplantae</taxon>
        <taxon>Streptophyta</taxon>
        <taxon>Embryophyta</taxon>
        <taxon>Tracheophyta</taxon>
        <taxon>Spermatophyta</taxon>
        <taxon>Magnoliopsida</taxon>
        <taxon>Liliopsida</taxon>
        <taxon>Poales</taxon>
        <taxon>Poaceae</taxon>
        <taxon>BOP clade</taxon>
        <taxon>Oryzoideae</taxon>
        <taxon>Oryzeae</taxon>
        <taxon>Oryzinae</taxon>
        <taxon>Oryza</taxon>
        <taxon>Oryza sativa</taxon>
    </lineage>
</organism>
<evidence type="ECO:0000256" key="4">
    <source>
        <dbReference type="ARBA" id="ARBA00022833"/>
    </source>
</evidence>
<feature type="domain" description="CCHC-type" evidence="9">
    <location>
        <begin position="383"/>
        <end position="398"/>
    </location>
</feature>
<evidence type="ECO:0000256" key="6">
    <source>
        <dbReference type="RuleBase" id="RU367018"/>
    </source>
</evidence>
<dbReference type="EMBL" id="CM000149">
    <property type="protein sequence ID" value="EAZ20607.1"/>
    <property type="molecule type" value="Genomic_DNA"/>
</dbReference>
<dbReference type="InterPro" id="IPR036875">
    <property type="entry name" value="Znf_CCHC_sf"/>
</dbReference>
<sequence>MGEFRGTGNKDDAKCGKDCSTDSYMDNSSNTNDDDYAECSLGDHNKSQPNDPSSSHNVFHSVEEDNVALDEYWNIVQMNFQTEDECYNFYNSYAKRKGFSVRKEFNQRSESLNSCLHRHLDYYMSLLDLVEHYEVCVSELREKEAEFDSKASQSWPATITDSPEIEESAGHIFTSANFDLVQKELQKLDGLHVDVVQDGKGERYMVTSEQKSARKCYVDYTRIGGNHDIRCSCRKMEREGIPCKHILSVLKHLEVKVKEIPKCCVLQRLSKNAKADLPSVRKSDLHVWTEKQKNYYELNARGSELFDLASNSCELFGEVKEYMESQLSKISSSNAATKKHTHVDEVGETSHRPEGSVLDPICVATKGAPRSMKGWDEHRPRLCSRCRQPGHDIRRCPEAKREEQDLALIESLKIVVILYDINLHCLETLRVKDEELQNLANNIRAQDATIKEIADKLTQTAEAAEAAASAAHTMDEHRILLCSEIERLRHYKQ</sequence>
<comment type="similarity">
    <text evidence="1 6">Belongs to the FHY3/FAR1 family.</text>
</comment>
<reference evidence="11" key="1">
    <citation type="journal article" date="2005" name="PLoS Biol.">
        <title>The genomes of Oryza sativa: a history of duplications.</title>
        <authorList>
            <person name="Yu J."/>
            <person name="Wang J."/>
            <person name="Lin W."/>
            <person name="Li S."/>
            <person name="Li H."/>
            <person name="Zhou J."/>
            <person name="Ni P."/>
            <person name="Dong W."/>
            <person name="Hu S."/>
            <person name="Zeng C."/>
            <person name="Zhang J."/>
            <person name="Zhang Y."/>
            <person name="Li R."/>
            <person name="Xu Z."/>
            <person name="Li S."/>
            <person name="Li X."/>
            <person name="Zheng H."/>
            <person name="Cong L."/>
            <person name="Lin L."/>
            <person name="Yin J."/>
            <person name="Geng J."/>
            <person name="Li G."/>
            <person name="Shi J."/>
            <person name="Liu J."/>
            <person name="Lv H."/>
            <person name="Li J."/>
            <person name="Wang J."/>
            <person name="Deng Y."/>
            <person name="Ran L."/>
            <person name="Shi X."/>
            <person name="Wang X."/>
            <person name="Wu Q."/>
            <person name="Li C."/>
            <person name="Ren X."/>
            <person name="Wang J."/>
            <person name="Wang X."/>
            <person name="Li D."/>
            <person name="Liu D."/>
            <person name="Zhang X."/>
            <person name="Ji Z."/>
            <person name="Zhao W."/>
            <person name="Sun Y."/>
            <person name="Zhang Z."/>
            <person name="Bao J."/>
            <person name="Han Y."/>
            <person name="Dong L."/>
            <person name="Ji J."/>
            <person name="Chen P."/>
            <person name="Wu S."/>
            <person name="Liu J."/>
            <person name="Xiao Y."/>
            <person name="Bu D."/>
            <person name="Tan J."/>
            <person name="Yang L."/>
            <person name="Ye C."/>
            <person name="Zhang J."/>
            <person name="Xu J."/>
            <person name="Zhou Y."/>
            <person name="Yu Y."/>
            <person name="Zhang B."/>
            <person name="Zhuang S."/>
            <person name="Wei H."/>
            <person name="Liu B."/>
            <person name="Lei M."/>
            <person name="Yu H."/>
            <person name="Li Y."/>
            <person name="Xu H."/>
            <person name="Wei S."/>
            <person name="He X."/>
            <person name="Fang L."/>
            <person name="Zhang Z."/>
            <person name="Zhang Y."/>
            <person name="Huang X."/>
            <person name="Su Z."/>
            <person name="Tong W."/>
            <person name="Li J."/>
            <person name="Tong Z."/>
            <person name="Li S."/>
            <person name="Ye J."/>
            <person name="Wang L."/>
            <person name="Fang L."/>
            <person name="Lei T."/>
            <person name="Chen C."/>
            <person name="Chen H."/>
            <person name="Xu Z."/>
            <person name="Li H."/>
            <person name="Huang H."/>
            <person name="Zhang F."/>
            <person name="Xu H."/>
            <person name="Li N."/>
            <person name="Zhao C."/>
            <person name="Li S."/>
            <person name="Dong L."/>
            <person name="Huang Y."/>
            <person name="Li L."/>
            <person name="Xi Y."/>
            <person name="Qi Q."/>
            <person name="Li W."/>
            <person name="Zhang B."/>
            <person name="Hu W."/>
            <person name="Zhang Y."/>
            <person name="Tian X."/>
            <person name="Jiao Y."/>
            <person name="Liang X."/>
            <person name="Jin J."/>
            <person name="Gao L."/>
            <person name="Zheng W."/>
            <person name="Hao B."/>
            <person name="Liu S."/>
            <person name="Wang W."/>
            <person name="Yuan L."/>
            <person name="Cao M."/>
            <person name="McDermott J."/>
            <person name="Samudrala R."/>
            <person name="Wang J."/>
            <person name="Wong G.K."/>
            <person name="Yang H."/>
        </authorList>
    </citation>
    <scope>NUCLEOTIDE SEQUENCE [LARGE SCALE GENOMIC DNA]</scope>
</reference>
<feature type="compositionally biased region" description="Polar residues" evidence="8">
    <location>
        <begin position="47"/>
        <end position="58"/>
    </location>
</feature>
<evidence type="ECO:0000313" key="11">
    <source>
        <dbReference type="EMBL" id="EAZ20607.1"/>
    </source>
</evidence>
<comment type="subcellular location">
    <subcellularLocation>
        <location evidence="6">Nucleus</location>
    </subcellularLocation>
</comment>
<evidence type="ECO:0000256" key="1">
    <source>
        <dbReference type="ARBA" id="ARBA00005889"/>
    </source>
</evidence>
<evidence type="ECO:0000256" key="8">
    <source>
        <dbReference type="SAM" id="MobiDB-lite"/>
    </source>
</evidence>
<evidence type="ECO:0000256" key="5">
    <source>
        <dbReference type="PROSITE-ProRule" id="PRU00047"/>
    </source>
</evidence>
<gene>
    <name evidence="11" type="ORF">OsJ_36217</name>
</gene>
<feature type="region of interest" description="Disordered" evidence="8">
    <location>
        <begin position="1"/>
        <end position="58"/>
    </location>
</feature>
<dbReference type="Pfam" id="PF04434">
    <property type="entry name" value="SWIM"/>
    <property type="match status" value="1"/>
</dbReference>
<evidence type="ECO:0000256" key="2">
    <source>
        <dbReference type="ARBA" id="ARBA00022723"/>
    </source>
</evidence>
<dbReference type="SUPFAM" id="SSF57756">
    <property type="entry name" value="Retrovirus zinc finger-like domains"/>
    <property type="match status" value="1"/>
</dbReference>
<protein>
    <recommendedName>
        <fullName evidence="6">Protein FAR1-RELATED SEQUENCE</fullName>
    </recommendedName>
</protein>
<evidence type="ECO:0000259" key="10">
    <source>
        <dbReference type="PROSITE" id="PS50966"/>
    </source>
</evidence>
<keyword evidence="2 6" id="KW-0479">Metal-binding</keyword>
<dbReference type="PANTHER" id="PTHR31669:SF292">
    <property type="entry name" value="OS02G0262500 PROTEIN"/>
    <property type="match status" value="1"/>
</dbReference>
<evidence type="ECO:0000256" key="3">
    <source>
        <dbReference type="ARBA" id="ARBA00022771"/>
    </source>
</evidence>
<dbReference type="PANTHER" id="PTHR31669">
    <property type="entry name" value="PROTEIN FAR1-RELATED SEQUENCE 10-RELATED"/>
    <property type="match status" value="1"/>
</dbReference>
<accession>A3CHP4</accession>
<dbReference type="InterPro" id="IPR001878">
    <property type="entry name" value="Znf_CCHC"/>
</dbReference>
<comment type="function">
    <text evidence="6">Putative transcription activator involved in regulating light control of development.</text>
</comment>
<dbReference type="GO" id="GO:0008270">
    <property type="term" value="F:zinc ion binding"/>
    <property type="evidence" value="ECO:0007669"/>
    <property type="project" value="UniProtKB-UniRule"/>
</dbReference>
<dbReference type="InterPro" id="IPR031052">
    <property type="entry name" value="FHY3/FAR1"/>
</dbReference>
<keyword evidence="4 6" id="KW-0862">Zinc</keyword>
<dbReference type="SMART" id="SM00575">
    <property type="entry name" value="ZnF_PMZ"/>
    <property type="match status" value="1"/>
</dbReference>
<dbReference type="GO" id="GO:0005634">
    <property type="term" value="C:nucleus"/>
    <property type="evidence" value="ECO:0007669"/>
    <property type="project" value="UniProtKB-SubCell"/>
</dbReference>
<dbReference type="Proteomes" id="UP000007752">
    <property type="component" value="Chromosome 12"/>
</dbReference>
<keyword evidence="6" id="KW-0539">Nucleus</keyword>
<feature type="domain" description="SWIM-type" evidence="10">
    <location>
        <begin position="204"/>
        <end position="254"/>
    </location>
</feature>
<proteinExistence type="inferred from homology"/>
<evidence type="ECO:0000256" key="7">
    <source>
        <dbReference type="SAM" id="Coils"/>
    </source>
</evidence>
<feature type="coiled-coil region" evidence="7">
    <location>
        <begin position="426"/>
        <end position="456"/>
    </location>
</feature>
<keyword evidence="7" id="KW-0175">Coiled coil</keyword>
<keyword evidence="3 5" id="KW-0863">Zinc-finger</keyword>
<reference evidence="11" key="2">
    <citation type="submission" date="2008-12" db="EMBL/GenBank/DDBJ databases">
        <title>Improved gene annotation of the rice (Oryza sativa) genomes.</title>
        <authorList>
            <person name="Wang J."/>
            <person name="Li R."/>
            <person name="Fan W."/>
            <person name="Huang Q."/>
            <person name="Zhang J."/>
            <person name="Zhou Y."/>
            <person name="Hu Y."/>
            <person name="Zi S."/>
            <person name="Li J."/>
            <person name="Ni P."/>
            <person name="Zheng H."/>
            <person name="Zhang Y."/>
            <person name="Zhao M."/>
            <person name="Hao Q."/>
            <person name="McDermott J."/>
            <person name="Samudrala R."/>
            <person name="Kristiansen K."/>
            <person name="Wong G.K.-S."/>
        </authorList>
    </citation>
    <scope>NUCLEOTIDE SEQUENCE</scope>
</reference>
<feature type="compositionally biased region" description="Polar residues" evidence="8">
    <location>
        <begin position="21"/>
        <end position="31"/>
    </location>
</feature>
<name>A3CHP4_ORYSJ</name>